<evidence type="ECO:0000313" key="2">
    <source>
        <dbReference type="Proteomes" id="UP001519460"/>
    </source>
</evidence>
<dbReference type="AlphaFoldDB" id="A0ABD0KFF2"/>
<accession>A0ABD0KFF2</accession>
<dbReference type="Proteomes" id="UP001519460">
    <property type="component" value="Unassembled WGS sequence"/>
</dbReference>
<reference evidence="1 2" key="1">
    <citation type="journal article" date="2023" name="Sci. Data">
        <title>Genome assembly of the Korean intertidal mud-creeper Batillaria attramentaria.</title>
        <authorList>
            <person name="Patra A.K."/>
            <person name="Ho P.T."/>
            <person name="Jun S."/>
            <person name="Lee S.J."/>
            <person name="Kim Y."/>
            <person name="Won Y.J."/>
        </authorList>
    </citation>
    <scope>NUCLEOTIDE SEQUENCE [LARGE SCALE GENOMIC DNA]</scope>
    <source>
        <strain evidence="1">Wonlab-2016</strain>
    </source>
</reference>
<proteinExistence type="predicted"/>
<gene>
    <name evidence="1" type="ORF">BaRGS_00022814</name>
</gene>
<organism evidence="1 2">
    <name type="scientific">Batillaria attramentaria</name>
    <dbReference type="NCBI Taxonomy" id="370345"/>
    <lineage>
        <taxon>Eukaryota</taxon>
        <taxon>Metazoa</taxon>
        <taxon>Spiralia</taxon>
        <taxon>Lophotrochozoa</taxon>
        <taxon>Mollusca</taxon>
        <taxon>Gastropoda</taxon>
        <taxon>Caenogastropoda</taxon>
        <taxon>Sorbeoconcha</taxon>
        <taxon>Cerithioidea</taxon>
        <taxon>Batillariidae</taxon>
        <taxon>Batillaria</taxon>
    </lineage>
</organism>
<name>A0ABD0KFF2_9CAEN</name>
<keyword evidence="2" id="KW-1185">Reference proteome</keyword>
<comment type="caution">
    <text evidence="1">The sequence shown here is derived from an EMBL/GenBank/DDBJ whole genome shotgun (WGS) entry which is preliminary data.</text>
</comment>
<sequence>MDAEATCPVEIFKVGGYCRSRSRRNLAAVFIEQRPHTDHPTVTETCDLPPRTWVFTLPVQERTACGLLGIKSIDSETEQTELSPARFSLNRDYKEIIHWTQRDL</sequence>
<dbReference type="EMBL" id="JACVVK020000186">
    <property type="protein sequence ID" value="KAK7485948.1"/>
    <property type="molecule type" value="Genomic_DNA"/>
</dbReference>
<evidence type="ECO:0000313" key="1">
    <source>
        <dbReference type="EMBL" id="KAK7485948.1"/>
    </source>
</evidence>
<protein>
    <submittedName>
        <fullName evidence="1">Uncharacterized protein</fullName>
    </submittedName>
</protein>